<keyword evidence="1" id="KW-1133">Transmembrane helix</keyword>
<feature type="transmembrane region" description="Helical" evidence="1">
    <location>
        <begin position="46"/>
        <end position="66"/>
    </location>
</feature>
<reference evidence="2" key="1">
    <citation type="submission" date="2018-01" db="EMBL/GenBank/DDBJ databases">
        <title>An insight into the sialome of Amazonian anophelines.</title>
        <authorList>
            <person name="Ribeiro J.M."/>
            <person name="Scarpassa V."/>
            <person name="Calvo E."/>
        </authorList>
    </citation>
    <scope>NUCLEOTIDE SEQUENCE</scope>
</reference>
<protein>
    <submittedName>
        <fullName evidence="2">Uncharacterized protein</fullName>
    </submittedName>
</protein>
<accession>A0A2M4D971</accession>
<evidence type="ECO:0000256" key="1">
    <source>
        <dbReference type="SAM" id="Phobius"/>
    </source>
</evidence>
<proteinExistence type="predicted"/>
<dbReference type="EMBL" id="GGFL01009440">
    <property type="protein sequence ID" value="MBW73618.1"/>
    <property type="molecule type" value="Transcribed_RNA"/>
</dbReference>
<name>A0A2M4D971_ANODA</name>
<keyword evidence="1" id="KW-0812">Transmembrane</keyword>
<sequence>MFSFLTTLPPPRVLTIVLLALLAAEEAFFLPATVEGAVPTVVVDELGTILAVITGRTLAFLLLSWFDNNSC</sequence>
<organism evidence="2">
    <name type="scientific">Anopheles darlingi</name>
    <name type="common">Mosquito</name>
    <dbReference type="NCBI Taxonomy" id="43151"/>
    <lineage>
        <taxon>Eukaryota</taxon>
        <taxon>Metazoa</taxon>
        <taxon>Ecdysozoa</taxon>
        <taxon>Arthropoda</taxon>
        <taxon>Hexapoda</taxon>
        <taxon>Insecta</taxon>
        <taxon>Pterygota</taxon>
        <taxon>Neoptera</taxon>
        <taxon>Endopterygota</taxon>
        <taxon>Diptera</taxon>
        <taxon>Nematocera</taxon>
        <taxon>Culicoidea</taxon>
        <taxon>Culicidae</taxon>
        <taxon>Anophelinae</taxon>
        <taxon>Anopheles</taxon>
    </lineage>
</organism>
<dbReference type="AlphaFoldDB" id="A0A2M4D971"/>
<keyword evidence="1" id="KW-0472">Membrane</keyword>
<evidence type="ECO:0000313" key="2">
    <source>
        <dbReference type="EMBL" id="MBW73618.1"/>
    </source>
</evidence>